<dbReference type="InterPro" id="IPR020846">
    <property type="entry name" value="MFS_dom"/>
</dbReference>
<dbReference type="Pfam" id="PF07690">
    <property type="entry name" value="MFS_1"/>
    <property type="match status" value="1"/>
</dbReference>
<feature type="transmembrane region" description="Helical" evidence="6">
    <location>
        <begin position="329"/>
        <end position="350"/>
    </location>
</feature>
<feature type="transmembrane region" description="Helical" evidence="6">
    <location>
        <begin position="75"/>
        <end position="100"/>
    </location>
</feature>
<comment type="caution">
    <text evidence="8">The sequence shown here is derived from an EMBL/GenBank/DDBJ whole genome shotgun (WGS) entry which is preliminary data.</text>
</comment>
<reference evidence="9" key="1">
    <citation type="journal article" date="2019" name="Int. J. Syst. Evol. Microbiol.">
        <title>The Global Catalogue of Microorganisms (GCM) 10K type strain sequencing project: providing services to taxonomists for standard genome sequencing and annotation.</title>
        <authorList>
            <consortium name="The Broad Institute Genomics Platform"/>
            <consortium name="The Broad Institute Genome Sequencing Center for Infectious Disease"/>
            <person name="Wu L."/>
            <person name="Ma J."/>
        </authorList>
    </citation>
    <scope>NUCLEOTIDE SEQUENCE [LARGE SCALE GENOMIC DNA]</scope>
    <source>
        <strain evidence="9">JCM 3369</strain>
    </source>
</reference>
<evidence type="ECO:0000256" key="6">
    <source>
        <dbReference type="SAM" id="Phobius"/>
    </source>
</evidence>
<dbReference type="InterPro" id="IPR011701">
    <property type="entry name" value="MFS"/>
</dbReference>
<evidence type="ECO:0000256" key="3">
    <source>
        <dbReference type="ARBA" id="ARBA00022989"/>
    </source>
</evidence>
<gene>
    <name evidence="8" type="ORF">ACFQKB_43680</name>
</gene>
<feature type="transmembrane region" description="Helical" evidence="6">
    <location>
        <begin position="167"/>
        <end position="187"/>
    </location>
</feature>
<keyword evidence="9" id="KW-1185">Reference proteome</keyword>
<dbReference type="RefSeq" id="WP_160821454.1">
    <property type="nucleotide sequence ID" value="NZ_JBHSXE010000001.1"/>
</dbReference>
<evidence type="ECO:0000313" key="9">
    <source>
        <dbReference type="Proteomes" id="UP001596380"/>
    </source>
</evidence>
<accession>A0ABW2CXY7</accession>
<evidence type="ECO:0000256" key="5">
    <source>
        <dbReference type="SAM" id="MobiDB-lite"/>
    </source>
</evidence>
<name>A0ABW2CXY7_9ACTN</name>
<sequence>MGRRGRGLLAVLLAGQIMVNIDTAIVNVAGPAIREGLRPSGGTLELIVSGYTLAYATLLITGARLGEARGHRRMFLVGLAGFTAASLACGLAPVAAALVAARIAQGAAGALMVPQVLSGIQLHFTGRERARAQGLLVLALAGGAVAGQALGGVLVAADLWGLGWRPIFLINVPVGLVLLAAGLRLLPADRDGAPGRLDLPGVALLSAAVLLGALPLIFGREAHWPVWCWLCLAASAPALAAFVRRQRRLAARGGAPLLNLEVVAMPVVARTLAALAAATGTYLAMLFVLALYLQQGLGRGALYSGLVPVAWVAAFGIAGPLLPRCPDRLAARAPVAAYVILAGAYLGLAATRGQGWTLFALLGAGGFGLGLGYAAQLGRLTSAVPARHAPDLSGLVNTGAQLAGVAGVAVLGTLYLSLAGRPGHAFAVVMTAAGATALAAAGAAYSAGRASGRQGGGGRDQGSRPARRAVLTASKRV</sequence>
<feature type="transmembrane region" description="Helical" evidence="6">
    <location>
        <begin position="136"/>
        <end position="161"/>
    </location>
</feature>
<feature type="transmembrane region" description="Helical" evidence="6">
    <location>
        <begin position="199"/>
        <end position="218"/>
    </location>
</feature>
<dbReference type="Gene3D" id="1.20.1250.20">
    <property type="entry name" value="MFS general substrate transporter like domains"/>
    <property type="match status" value="1"/>
</dbReference>
<keyword evidence="3 6" id="KW-1133">Transmembrane helix</keyword>
<dbReference type="CDD" id="cd17321">
    <property type="entry name" value="MFS_MMR_MDR_like"/>
    <property type="match status" value="1"/>
</dbReference>
<dbReference type="PANTHER" id="PTHR42718">
    <property type="entry name" value="MAJOR FACILITATOR SUPERFAMILY MULTIDRUG TRANSPORTER MFSC"/>
    <property type="match status" value="1"/>
</dbReference>
<dbReference type="SUPFAM" id="SSF103473">
    <property type="entry name" value="MFS general substrate transporter"/>
    <property type="match status" value="1"/>
</dbReference>
<dbReference type="Proteomes" id="UP001596380">
    <property type="component" value="Unassembled WGS sequence"/>
</dbReference>
<evidence type="ECO:0000256" key="1">
    <source>
        <dbReference type="ARBA" id="ARBA00004651"/>
    </source>
</evidence>
<dbReference type="PANTHER" id="PTHR42718:SF39">
    <property type="entry name" value="ACTINORHODIN TRANSPORTER-RELATED"/>
    <property type="match status" value="1"/>
</dbReference>
<feature type="transmembrane region" description="Helical" evidence="6">
    <location>
        <begin position="224"/>
        <end position="243"/>
    </location>
</feature>
<feature type="transmembrane region" description="Helical" evidence="6">
    <location>
        <begin position="46"/>
        <end position="63"/>
    </location>
</feature>
<keyword evidence="4 6" id="KW-0472">Membrane</keyword>
<evidence type="ECO:0000256" key="2">
    <source>
        <dbReference type="ARBA" id="ARBA00022692"/>
    </source>
</evidence>
<feature type="region of interest" description="Disordered" evidence="5">
    <location>
        <begin position="449"/>
        <end position="477"/>
    </location>
</feature>
<feature type="transmembrane region" description="Helical" evidence="6">
    <location>
        <begin position="7"/>
        <end position="26"/>
    </location>
</feature>
<feature type="transmembrane region" description="Helical" evidence="6">
    <location>
        <begin position="300"/>
        <end position="322"/>
    </location>
</feature>
<keyword evidence="2 6" id="KW-0812">Transmembrane</keyword>
<evidence type="ECO:0000313" key="8">
    <source>
        <dbReference type="EMBL" id="MFC6886727.1"/>
    </source>
</evidence>
<organism evidence="8 9">
    <name type="scientific">Actinomadura yumaensis</name>
    <dbReference type="NCBI Taxonomy" id="111807"/>
    <lineage>
        <taxon>Bacteria</taxon>
        <taxon>Bacillati</taxon>
        <taxon>Actinomycetota</taxon>
        <taxon>Actinomycetes</taxon>
        <taxon>Streptosporangiales</taxon>
        <taxon>Thermomonosporaceae</taxon>
        <taxon>Actinomadura</taxon>
    </lineage>
</organism>
<dbReference type="PROSITE" id="PS50850">
    <property type="entry name" value="MFS"/>
    <property type="match status" value="1"/>
</dbReference>
<feature type="domain" description="Major facilitator superfamily (MFS) profile" evidence="7">
    <location>
        <begin position="8"/>
        <end position="451"/>
    </location>
</feature>
<feature type="transmembrane region" description="Helical" evidence="6">
    <location>
        <begin position="356"/>
        <end position="375"/>
    </location>
</feature>
<feature type="transmembrane region" description="Helical" evidence="6">
    <location>
        <begin position="424"/>
        <end position="445"/>
    </location>
</feature>
<feature type="transmembrane region" description="Helical" evidence="6">
    <location>
        <begin position="106"/>
        <end position="124"/>
    </location>
</feature>
<dbReference type="EMBL" id="JBHSXS010000058">
    <property type="protein sequence ID" value="MFC6886727.1"/>
    <property type="molecule type" value="Genomic_DNA"/>
</dbReference>
<protein>
    <submittedName>
        <fullName evidence="8">MFS transporter</fullName>
    </submittedName>
</protein>
<feature type="transmembrane region" description="Helical" evidence="6">
    <location>
        <begin position="272"/>
        <end position="294"/>
    </location>
</feature>
<feature type="transmembrane region" description="Helical" evidence="6">
    <location>
        <begin position="395"/>
        <end position="418"/>
    </location>
</feature>
<evidence type="ECO:0000256" key="4">
    <source>
        <dbReference type="ARBA" id="ARBA00023136"/>
    </source>
</evidence>
<evidence type="ECO:0000259" key="7">
    <source>
        <dbReference type="PROSITE" id="PS50850"/>
    </source>
</evidence>
<proteinExistence type="predicted"/>
<dbReference type="InterPro" id="IPR036259">
    <property type="entry name" value="MFS_trans_sf"/>
</dbReference>
<comment type="subcellular location">
    <subcellularLocation>
        <location evidence="1">Cell membrane</location>
        <topology evidence="1">Multi-pass membrane protein</topology>
    </subcellularLocation>
</comment>
<dbReference type="Gene3D" id="1.20.1720.10">
    <property type="entry name" value="Multidrug resistance protein D"/>
    <property type="match status" value="1"/>
</dbReference>